<reference evidence="2" key="1">
    <citation type="submission" date="2019-04" db="EMBL/GenBank/DDBJ databases">
        <title>An insight into the mialome of Ixodes scapularis.</title>
        <authorList>
            <person name="Ribeiro J.M."/>
            <person name="Mather T.N."/>
            <person name="Karim S."/>
        </authorList>
    </citation>
    <scope>NUCLEOTIDE SEQUENCE</scope>
</reference>
<evidence type="ECO:0000256" key="1">
    <source>
        <dbReference type="SAM" id="SignalP"/>
    </source>
</evidence>
<sequence length="102" mass="11106">MLFRGKVCFVLLQFVSSDIAARRACGGRWCLPCVGAFRGDLDSCRACERGCFHNLAKFDVGAAKASCPFHVSSGQHWKKQSLDCCNPFFGCLPAVHHADIPG</sequence>
<feature type="signal peptide" evidence="1">
    <location>
        <begin position="1"/>
        <end position="17"/>
    </location>
</feature>
<name>A0A4D5RX78_IXOSC</name>
<protein>
    <submittedName>
        <fullName evidence="2">Putative secreted protein</fullName>
    </submittedName>
</protein>
<accession>A0A4D5RX78</accession>
<proteinExistence type="predicted"/>
<dbReference type="EMBL" id="GHJT01007877">
    <property type="protein sequence ID" value="MOY41848.1"/>
    <property type="molecule type" value="Transcribed_RNA"/>
</dbReference>
<keyword evidence="1" id="KW-0732">Signal</keyword>
<organism evidence="2">
    <name type="scientific">Ixodes scapularis</name>
    <name type="common">Black-legged tick</name>
    <name type="synonym">Deer tick</name>
    <dbReference type="NCBI Taxonomy" id="6945"/>
    <lineage>
        <taxon>Eukaryota</taxon>
        <taxon>Metazoa</taxon>
        <taxon>Ecdysozoa</taxon>
        <taxon>Arthropoda</taxon>
        <taxon>Chelicerata</taxon>
        <taxon>Arachnida</taxon>
        <taxon>Acari</taxon>
        <taxon>Parasitiformes</taxon>
        <taxon>Ixodida</taxon>
        <taxon>Ixodoidea</taxon>
        <taxon>Ixodidae</taxon>
        <taxon>Ixodinae</taxon>
        <taxon>Ixodes</taxon>
    </lineage>
</organism>
<feature type="chain" id="PRO_5020027439" evidence="1">
    <location>
        <begin position="18"/>
        <end position="102"/>
    </location>
</feature>
<evidence type="ECO:0000313" key="2">
    <source>
        <dbReference type="EMBL" id="MOY41848.1"/>
    </source>
</evidence>
<dbReference type="AlphaFoldDB" id="A0A4D5RX78"/>